<dbReference type="EMBL" id="QGNY01000001">
    <property type="protein sequence ID" value="PWS33490.1"/>
    <property type="molecule type" value="Genomic_DNA"/>
</dbReference>
<sequence length="797" mass="87796">MLMIFLISASKLFAQACPENIGFENGNFQNWKMYTGVTSIINSKNQVTLSEIPVASVGRHTILNNKILLDPYGNFPVIPKNGGNYSVKLGNSGTGNQAEGISYLINVPANRPEFTLTYQYAIVLEDPNHQPAEQPRFIARVKDVEKNQYIPCASFEYIATSTLPGFKKSTVSSTVIYKDWSPVTINLSGYQGKQLLIEFISADCTLGGHFGYAYVDVNNLCGDLIAGNTYCKSSDQLRVSGPSGFKDYNWFNEDRSVQYGSGQALTIKPTPPEGTKIFLDLIPYDGYGCPSTVSAVVHSVDYELQLLSKTTICQDAEIDLTSTDYILNKSPDFTYLVYADKDLTQLITGTTKVHENATYYVLATNYKGCESVASIDISVFDIANIIVKNPEPVCYTETVDLTKDEIYEGNLTDVSRSYYTDANASKVLANPSKINTSGRYFVKLVNTFNCSKILPVDVVINPKPLLKITNPSAVCFPGKIDLSSGNNFLGSDQDLILSYYSDVNLTKAVTDPKNINQSGTYYIKAINNKGCIVSDKIDVVVNELPVLVMTNPLPVCFPEKVDITNPSLYNGTTAGVTYSYFTDQALTTKVTNPKQVSESGNYYVKITNSSGCFVSGKVTVVVNPLPIIVLNKPKPIFDYDFIDLTSAEIVRGSKGYVKASYFEDALLRKPIADPTKVNKAGVYYIALENDKGCSIAGAIELNILPSPKIMVPTAFTPQKNNNNRLYPFFVSIQKLLSFKVYNKWGILVFQTDDMATSGWDGQLKTKLQPLETFSWFADGIDLLGGKYQSQGKTILIL</sequence>
<evidence type="ECO:0000313" key="1">
    <source>
        <dbReference type="EMBL" id="PWS33490.1"/>
    </source>
</evidence>
<gene>
    <name evidence="1" type="ORF">DF947_02380</name>
</gene>
<reference evidence="2" key="1">
    <citation type="submission" date="2018-05" db="EMBL/GenBank/DDBJ databases">
        <title>Pedobacter paludis sp. nov., isolated from wetland soil.</title>
        <authorList>
            <person name="Zhang Y."/>
        </authorList>
    </citation>
    <scope>NUCLEOTIDE SEQUENCE [LARGE SCALE GENOMIC DNA]</scope>
    <source>
        <strain evidence="2">R-8</strain>
    </source>
</reference>
<dbReference type="RefSeq" id="WP_109928075.1">
    <property type="nucleotide sequence ID" value="NZ_QGNY01000001.1"/>
</dbReference>
<dbReference type="AlphaFoldDB" id="A0A317F2N0"/>
<evidence type="ECO:0000313" key="2">
    <source>
        <dbReference type="Proteomes" id="UP000245391"/>
    </source>
</evidence>
<dbReference type="OrthoDB" id="1490014at2"/>
<keyword evidence="2" id="KW-1185">Reference proteome</keyword>
<protein>
    <recommendedName>
        <fullName evidence="3">Ig-like domain-containing protein</fullName>
    </recommendedName>
</protein>
<name>A0A317F2N0_9SPHI</name>
<proteinExistence type="predicted"/>
<evidence type="ECO:0008006" key="3">
    <source>
        <dbReference type="Google" id="ProtNLM"/>
    </source>
</evidence>
<accession>A0A317F2N0</accession>
<dbReference type="Proteomes" id="UP000245391">
    <property type="component" value="Unassembled WGS sequence"/>
</dbReference>
<organism evidence="1 2">
    <name type="scientific">Pedobacter paludis</name>
    <dbReference type="NCBI Taxonomy" id="2203212"/>
    <lineage>
        <taxon>Bacteria</taxon>
        <taxon>Pseudomonadati</taxon>
        <taxon>Bacteroidota</taxon>
        <taxon>Sphingobacteriia</taxon>
        <taxon>Sphingobacteriales</taxon>
        <taxon>Sphingobacteriaceae</taxon>
        <taxon>Pedobacter</taxon>
    </lineage>
</organism>
<comment type="caution">
    <text evidence="1">The sequence shown here is derived from an EMBL/GenBank/DDBJ whole genome shotgun (WGS) entry which is preliminary data.</text>
</comment>